<sequence length="1390" mass="157340">MISNTAQVNTFTGGLNMDLDVNLIPDTQYRYAEDVRVVTNDGGTTGVLQSIENPRRYDTIIPKDETIIGTTTINDIAVVITKTSDNINKIYRLMGFDSNMPQIKLVCKGALGLCEDLSKNPTLSIVGNYESDTNIKIYFTDGNSPIKIVNIMSNEYIDNSNLIDENGNIINPGSLEITPVVSLLPFKFRWLSEGNLKAGMVTYCYLLFNVHGTETVTSPMSELIHLTNSVTSQGSSEYKGTGLNKASNKSVMLSTELLLLDFNKLRVIRIFYEQNNSTPTISIVDEIDIPDGQTNIQYVDYGATLSDISVDEFNAMTGYQFIALTLAKMQNRLFAANITENTWIPEDEDGNDYDARAYRANSEGSVLLLSSLDSNNIRLSITDDEAIQRIPTTHDCINPFNNTKYTKDASNSLNVYIYNKDGELGGYGINIEYSFVTTDINLSSKQDKFRLDQSCSMDVPTVRNNTRYINMGDNKMPEIVQPTEEQKNNPYIPNYADPYIAANYRGYLRDEVYRFGIIFYNDKSVASPVLWIGDIRMPHASQMPPFRYENNTLIGNALGIEFKVKKMPVGAVSYEIVRCDRTERDRTVLMLTIGSYVYEYRIQELDKWVGQGSELDSSLEMRPTPFFCSLIGEQLAISTGTAEDVGNFSLTMRANDYIRLVSPEICVQGDDVTRLFEGSVYLDGIGSYYSPFVGGKVNDSKFDDFKDNYTNGNTIGNSVSRSIFAAADYVTQINGEVLQQDTVPYVGYGRRWDLNVLAVGFPYLDSRGKKVYRGASIAKYFVPTFGQSQDISYIEDAKYPPNIDYNMYGAPDVVAKRINVGNRTYTNYSMSDFIHNDNQSLQGPAGPCIIAHVPELSKTFAGFNSVPTNKYPELHPFDSTNAIPVFNIKRDGNSIYGGNTFSSRQNSVYISIAAHDSKYVFGGDTYLSLLDYPNTMLFQLPDAKEWDGMKNYIGAYIPFESTINMNLFHGDLIHRTVTSSNFADSWLLLEPTLMQDIHVLDLPYFIYNSVYSALNTGKLYVPNSMYADKDVKYTNRILTSQAKTNNEVIDQWSKFKVADYLDVDNQWGSITNLKVFKDRLFYFLNTGLGIASVNERSLITDDNVNQLVLGTGGILSRFDYVTTTNGSSIKNDKSIINSDNVLYWYDYDKNELCSYTGQVSLLSKEKQVQSYFNKNIKEDRTKAMSLFDKKYNEVWFNILNKPLIFNEQLGRFTSFYTFNPKWSLPISDRVVAIKDNELHTLHDTGVIGLTPLDRKAKLLLVVNKNAPYTKVYDNVRLQGEFRDGNQETIKDDIIDYMKFSTKHQEAIREHTELELDEEGSIITPEQHIITDYREDTFRFPVPRADKNEDTLSLPARLRGKYMICDYELDSDIDHTFEIPLITTTYRNSLI</sequence>
<evidence type="ECO:0000259" key="1">
    <source>
        <dbReference type="Pfam" id="PF25729"/>
    </source>
</evidence>
<protein>
    <submittedName>
        <fullName evidence="3">Stabilization protein</fullName>
    </submittedName>
</protein>
<dbReference type="InterPro" id="IPR057889">
    <property type="entry name" value="crAss_MUZ_N"/>
</dbReference>
<accession>A0A7M1RSJ7</accession>
<feature type="domain" description="Crassvirus muzzle protein N-terminal region" evidence="2">
    <location>
        <begin position="6"/>
        <end position="1236"/>
    </location>
</feature>
<dbReference type="Pfam" id="PF25729">
    <property type="entry name" value="crAss_MUZ_C"/>
    <property type="match status" value="1"/>
</dbReference>
<feature type="domain" description="Crassvirus muzzle protein C-terminal" evidence="1">
    <location>
        <begin position="1257"/>
        <end position="1343"/>
    </location>
</feature>
<evidence type="ECO:0000313" key="4">
    <source>
        <dbReference type="Proteomes" id="UP000593713"/>
    </source>
</evidence>
<dbReference type="InterPro" id="IPR057888">
    <property type="entry name" value="crAss_MUZ_C"/>
</dbReference>
<dbReference type="Pfam" id="PF25731">
    <property type="entry name" value="crAss_MUZ"/>
    <property type="match status" value="1"/>
</dbReference>
<dbReference type="GeneID" id="65130679"/>
<evidence type="ECO:0000313" key="3">
    <source>
        <dbReference type="EMBL" id="QOR56762.1"/>
    </source>
</evidence>
<proteinExistence type="predicted"/>
<dbReference type="EMBL" id="MT774396">
    <property type="protein sequence ID" value="QOR56762.1"/>
    <property type="molecule type" value="Genomic_DNA"/>
</dbReference>
<organism evidence="3 4">
    <name type="scientific">uncultured phage cr53_1</name>
    <dbReference type="NCBI Taxonomy" id="2772080"/>
    <lineage>
        <taxon>Viruses</taxon>
        <taxon>Duplodnaviria</taxon>
        <taxon>Heunggongvirae</taxon>
        <taxon>Uroviricota</taxon>
        <taxon>Caudoviricetes</taxon>
        <taxon>Crassvirales</taxon>
        <taxon>Suoliviridae</taxon>
        <taxon>Loutivirinae</taxon>
        <taxon>Blohavirus</taxon>
        <taxon>Blohavirus americanus</taxon>
    </lineage>
</organism>
<reference evidence="3 4" key="1">
    <citation type="submission" date="2020-07" db="EMBL/GenBank/DDBJ databases">
        <title>Taxonomic proposal: Crassvirales, a new order of highly abundant and diverse bacterial viruses.</title>
        <authorList>
            <person name="Shkoporov A.N."/>
            <person name="Stockdale S.R."/>
            <person name="Guerin E."/>
            <person name="Ross R.P."/>
            <person name="Hill C."/>
        </authorList>
    </citation>
    <scope>NUCLEOTIDE SEQUENCE [LARGE SCALE GENOMIC DNA]</scope>
</reference>
<dbReference type="RefSeq" id="YP_010112214.1">
    <property type="nucleotide sequence ID" value="NC_055889.1"/>
</dbReference>
<dbReference type="Proteomes" id="UP000593713">
    <property type="component" value="Segment"/>
</dbReference>
<evidence type="ECO:0000259" key="2">
    <source>
        <dbReference type="Pfam" id="PF25731"/>
    </source>
</evidence>
<keyword evidence="4" id="KW-1185">Reference proteome</keyword>
<dbReference type="KEGG" id="vg:65130679"/>
<name>A0A7M1RSJ7_9CAUD</name>